<dbReference type="AlphaFoldDB" id="A0A0N1GZB6"/>
<feature type="coiled-coil region" evidence="1">
    <location>
        <begin position="199"/>
        <end position="251"/>
    </location>
</feature>
<gene>
    <name evidence="3" type="ORF">AB675_2898</name>
</gene>
<dbReference type="VEuPathDB" id="FungiDB:AB675_2898"/>
<keyword evidence="1" id="KW-0175">Coiled coil</keyword>
<evidence type="ECO:0000256" key="1">
    <source>
        <dbReference type="SAM" id="Coils"/>
    </source>
</evidence>
<dbReference type="Proteomes" id="UP000038010">
    <property type="component" value="Unassembled WGS sequence"/>
</dbReference>
<sequence>MTKTPISRSAPTPRARDSSKFVNSRKSRLEPTKPGLAQRLTAQLDEHRDNILQQTENTLKETETRQRDAVDALQAQFSEKLQLLANVESKVTINLFDEKVKVRVKADKVDSDDKQKKYREQEVLIRDRARAFEDFVQVKNDELCDHLAEWNDVQQKMIILAVKIFGLENIHINSKHVRPELSSVLAQANAVHFQNMQFRQDEESNITELEHAIKALSKETNKSINEIYKDFEQERNRRSELAKRAQALADEML</sequence>
<feature type="compositionally biased region" description="Polar residues" evidence="2">
    <location>
        <begin position="1"/>
        <end position="10"/>
    </location>
</feature>
<evidence type="ECO:0000313" key="4">
    <source>
        <dbReference type="Proteomes" id="UP000038010"/>
    </source>
</evidence>
<feature type="region of interest" description="Disordered" evidence="2">
    <location>
        <begin position="1"/>
        <end position="37"/>
    </location>
</feature>
<dbReference type="RefSeq" id="XP_017996413.1">
    <property type="nucleotide sequence ID" value="XM_018142905.1"/>
</dbReference>
<dbReference type="EMBL" id="LFJN01000031">
    <property type="protein sequence ID" value="KPI36450.1"/>
    <property type="molecule type" value="Genomic_DNA"/>
</dbReference>
<evidence type="ECO:0000256" key="2">
    <source>
        <dbReference type="SAM" id="MobiDB-lite"/>
    </source>
</evidence>
<name>A0A0N1GZB6_9EURO</name>
<proteinExistence type="predicted"/>
<evidence type="ECO:0000313" key="3">
    <source>
        <dbReference type="EMBL" id="KPI36450.1"/>
    </source>
</evidence>
<accession>A0A0N1GZB6</accession>
<protein>
    <submittedName>
        <fullName evidence="3">Uncharacterized protein</fullName>
    </submittedName>
</protein>
<keyword evidence="4" id="KW-1185">Reference proteome</keyword>
<organism evidence="3 4">
    <name type="scientific">Cyphellophora attinorum</name>
    <dbReference type="NCBI Taxonomy" id="1664694"/>
    <lineage>
        <taxon>Eukaryota</taxon>
        <taxon>Fungi</taxon>
        <taxon>Dikarya</taxon>
        <taxon>Ascomycota</taxon>
        <taxon>Pezizomycotina</taxon>
        <taxon>Eurotiomycetes</taxon>
        <taxon>Chaetothyriomycetidae</taxon>
        <taxon>Chaetothyriales</taxon>
        <taxon>Cyphellophoraceae</taxon>
        <taxon>Cyphellophora</taxon>
    </lineage>
</organism>
<feature type="coiled-coil region" evidence="1">
    <location>
        <begin position="37"/>
        <end position="90"/>
    </location>
</feature>
<reference evidence="3 4" key="1">
    <citation type="submission" date="2015-06" db="EMBL/GenBank/DDBJ databases">
        <title>Draft genome of the ant-associated black yeast Phialophora attae CBS 131958.</title>
        <authorList>
            <person name="Moreno L.F."/>
            <person name="Stielow B.J."/>
            <person name="de Hoog S."/>
            <person name="Vicente V.A."/>
            <person name="Weiss V.A."/>
            <person name="de Vries M."/>
            <person name="Cruz L.M."/>
            <person name="Souza E.M."/>
        </authorList>
    </citation>
    <scope>NUCLEOTIDE SEQUENCE [LARGE SCALE GENOMIC DNA]</scope>
    <source>
        <strain evidence="3 4">CBS 131958</strain>
    </source>
</reference>
<comment type="caution">
    <text evidence="3">The sequence shown here is derived from an EMBL/GenBank/DDBJ whole genome shotgun (WGS) entry which is preliminary data.</text>
</comment>
<dbReference type="GeneID" id="28734785"/>